<protein>
    <submittedName>
        <fullName evidence="1">Uncharacterized protein</fullName>
    </submittedName>
</protein>
<dbReference type="RefSeq" id="WP_344086730.1">
    <property type="nucleotide sequence ID" value="NZ_BAAAPO010000042.1"/>
</dbReference>
<gene>
    <name evidence="1" type="ORF">GCM10009811_28260</name>
</gene>
<accession>A0ABP4Y7D3</accession>
<comment type="caution">
    <text evidence="1">The sequence shown here is derived from an EMBL/GenBank/DDBJ whole genome shotgun (WGS) entry which is preliminary data.</text>
</comment>
<name>A0ABP4Y7D3_9MICO</name>
<evidence type="ECO:0000313" key="2">
    <source>
        <dbReference type="Proteomes" id="UP001499938"/>
    </source>
</evidence>
<dbReference type="Proteomes" id="UP001499938">
    <property type="component" value="Unassembled WGS sequence"/>
</dbReference>
<keyword evidence="2" id="KW-1185">Reference proteome</keyword>
<dbReference type="EMBL" id="BAAAPO010000042">
    <property type="protein sequence ID" value="GAA1802890.1"/>
    <property type="molecule type" value="Genomic_DNA"/>
</dbReference>
<organism evidence="1 2">
    <name type="scientific">Nostocoides veronense</name>
    <dbReference type="NCBI Taxonomy" id="330836"/>
    <lineage>
        <taxon>Bacteria</taxon>
        <taxon>Bacillati</taxon>
        <taxon>Actinomycetota</taxon>
        <taxon>Actinomycetes</taxon>
        <taxon>Micrococcales</taxon>
        <taxon>Intrasporangiaceae</taxon>
        <taxon>Nostocoides</taxon>
    </lineage>
</organism>
<sequence length="132" mass="14547">MGDISPNDEVIERAPVLAADRAGWSVQQLRIEIQIRNSQRPKFGELYPHFSGARERVGAGGVATTTKTRIVVPDNKEHDGPTLEAALAADDLYAEWFWAAKQAGINVQTQPYPGDDWKSNPSALHVPWGLSR</sequence>
<reference evidence="2" key="1">
    <citation type="journal article" date="2019" name="Int. J. Syst. Evol. Microbiol.">
        <title>The Global Catalogue of Microorganisms (GCM) 10K type strain sequencing project: providing services to taxonomists for standard genome sequencing and annotation.</title>
        <authorList>
            <consortium name="The Broad Institute Genomics Platform"/>
            <consortium name="The Broad Institute Genome Sequencing Center for Infectious Disease"/>
            <person name="Wu L."/>
            <person name="Ma J."/>
        </authorList>
    </citation>
    <scope>NUCLEOTIDE SEQUENCE [LARGE SCALE GENOMIC DNA]</scope>
    <source>
        <strain evidence="2">JCM 15592</strain>
    </source>
</reference>
<proteinExistence type="predicted"/>
<evidence type="ECO:0000313" key="1">
    <source>
        <dbReference type="EMBL" id="GAA1802890.1"/>
    </source>
</evidence>